<evidence type="ECO:0000313" key="2">
    <source>
        <dbReference type="EMBL" id="CAA9541963.1"/>
    </source>
</evidence>
<dbReference type="EMBL" id="CADCWG010000058">
    <property type="protein sequence ID" value="CAA9541963.1"/>
    <property type="molecule type" value="Genomic_DNA"/>
</dbReference>
<gene>
    <name evidence="2" type="ORF">AVDCRST_MAG49-955</name>
</gene>
<sequence>MTASALLVVGPSSRSTRRAAGEGGTDLPSAPRRRRPGLAAECGGQSVTRW</sequence>
<reference evidence="2" key="1">
    <citation type="submission" date="2020-02" db="EMBL/GenBank/DDBJ databases">
        <authorList>
            <person name="Meier V. D."/>
        </authorList>
    </citation>
    <scope>NUCLEOTIDE SEQUENCE</scope>
    <source>
        <strain evidence="2">AVDCRST_MAG49</strain>
    </source>
</reference>
<feature type="region of interest" description="Disordered" evidence="1">
    <location>
        <begin position="1"/>
        <end position="50"/>
    </location>
</feature>
<dbReference type="AlphaFoldDB" id="A0A6J4U9T8"/>
<organism evidence="2">
    <name type="scientific">uncultured Thermomicrobiales bacterium</name>
    <dbReference type="NCBI Taxonomy" id="1645740"/>
    <lineage>
        <taxon>Bacteria</taxon>
        <taxon>Pseudomonadati</taxon>
        <taxon>Thermomicrobiota</taxon>
        <taxon>Thermomicrobia</taxon>
        <taxon>Thermomicrobiales</taxon>
        <taxon>environmental samples</taxon>
    </lineage>
</organism>
<evidence type="ECO:0000256" key="1">
    <source>
        <dbReference type="SAM" id="MobiDB-lite"/>
    </source>
</evidence>
<name>A0A6J4U9T8_9BACT</name>
<protein>
    <submittedName>
        <fullName evidence="2">Uncharacterized protein</fullName>
    </submittedName>
</protein>
<accession>A0A6J4U9T8</accession>
<proteinExistence type="predicted"/>